<dbReference type="Pfam" id="PF12470">
    <property type="entry name" value="SUFU_C"/>
    <property type="match status" value="1"/>
</dbReference>
<organism evidence="3 4">
    <name type="scientific">Chironomus riparius</name>
    <dbReference type="NCBI Taxonomy" id="315576"/>
    <lineage>
        <taxon>Eukaryota</taxon>
        <taxon>Metazoa</taxon>
        <taxon>Ecdysozoa</taxon>
        <taxon>Arthropoda</taxon>
        <taxon>Hexapoda</taxon>
        <taxon>Insecta</taxon>
        <taxon>Pterygota</taxon>
        <taxon>Neoptera</taxon>
        <taxon>Endopterygota</taxon>
        <taxon>Diptera</taxon>
        <taxon>Nematocera</taxon>
        <taxon>Chironomoidea</taxon>
        <taxon>Chironomidae</taxon>
        <taxon>Chironominae</taxon>
        <taxon>Chironomus</taxon>
    </lineage>
</organism>
<gene>
    <name evidence="3" type="ORF">CHIRRI_LOCUS8529</name>
</gene>
<dbReference type="InterPro" id="IPR038489">
    <property type="entry name" value="SUFU_C_sf"/>
</dbReference>
<dbReference type="AlphaFoldDB" id="A0A9N9RVD8"/>
<evidence type="ECO:0000259" key="2">
    <source>
        <dbReference type="Pfam" id="PF12470"/>
    </source>
</evidence>
<feature type="domain" description="Suppressor of fused-like" evidence="1">
    <location>
        <begin position="53"/>
        <end position="229"/>
    </location>
</feature>
<dbReference type="PANTHER" id="PTHR10928">
    <property type="entry name" value="SUPPRESSOR OF FUSED"/>
    <property type="match status" value="1"/>
</dbReference>
<dbReference type="GO" id="GO:0005737">
    <property type="term" value="C:cytoplasm"/>
    <property type="evidence" value="ECO:0007669"/>
    <property type="project" value="TreeGrafter"/>
</dbReference>
<evidence type="ECO:0008006" key="5">
    <source>
        <dbReference type="Google" id="ProtNLM"/>
    </source>
</evidence>
<dbReference type="OrthoDB" id="10038834at2759"/>
<evidence type="ECO:0000259" key="1">
    <source>
        <dbReference type="Pfam" id="PF05076"/>
    </source>
</evidence>
<evidence type="ECO:0000313" key="3">
    <source>
        <dbReference type="EMBL" id="CAG9805660.1"/>
    </source>
</evidence>
<dbReference type="Proteomes" id="UP001153620">
    <property type="component" value="Chromosome 2"/>
</dbReference>
<keyword evidence="4" id="KW-1185">Reference proteome</keyword>
<dbReference type="InterPro" id="IPR020941">
    <property type="entry name" value="SUFU-like_domain"/>
</dbReference>
<dbReference type="SUPFAM" id="SSF103359">
    <property type="entry name" value="Suppressor of Fused, N-terminal domain"/>
    <property type="match status" value="1"/>
</dbReference>
<dbReference type="InterPro" id="IPR037181">
    <property type="entry name" value="SUFU_N"/>
</dbReference>
<reference evidence="3" key="1">
    <citation type="submission" date="2022-01" db="EMBL/GenBank/DDBJ databases">
        <authorList>
            <person name="King R."/>
        </authorList>
    </citation>
    <scope>NUCLEOTIDE SEQUENCE</scope>
</reference>
<dbReference type="Gene3D" id="3.30.1360.230">
    <property type="entry name" value="Sufu, C-terminal domain"/>
    <property type="match status" value="1"/>
</dbReference>
<dbReference type="Pfam" id="PF05076">
    <property type="entry name" value="SUFU"/>
    <property type="match status" value="1"/>
</dbReference>
<proteinExistence type="predicted"/>
<evidence type="ECO:0000313" key="4">
    <source>
        <dbReference type="Proteomes" id="UP001153620"/>
    </source>
</evidence>
<dbReference type="GO" id="GO:0005634">
    <property type="term" value="C:nucleus"/>
    <property type="evidence" value="ECO:0007669"/>
    <property type="project" value="TreeGrafter"/>
</dbReference>
<reference evidence="3" key="2">
    <citation type="submission" date="2022-10" db="EMBL/GenBank/DDBJ databases">
        <authorList>
            <consortium name="ENA_rothamsted_submissions"/>
            <consortium name="culmorum"/>
            <person name="King R."/>
        </authorList>
    </citation>
    <scope>NUCLEOTIDE SEQUENCE</scope>
</reference>
<dbReference type="PANTHER" id="PTHR10928:SF2">
    <property type="entry name" value="SUPPRESSOR OF FUSED HOMOLOG"/>
    <property type="match status" value="1"/>
</dbReference>
<name>A0A9N9RVD8_9DIPT</name>
<feature type="domain" description="Suppressor of fused C-terminal" evidence="2">
    <location>
        <begin position="243"/>
        <end position="428"/>
    </location>
</feature>
<protein>
    <recommendedName>
        <fullName evidence="5">Suppressor of fused homolog</fullName>
    </recommendedName>
</protein>
<dbReference type="InterPro" id="IPR007768">
    <property type="entry name" value="Suppressor_of_fused"/>
</dbReference>
<dbReference type="EMBL" id="OU895878">
    <property type="protein sequence ID" value="CAG9805660.1"/>
    <property type="molecule type" value="Genomic_DNA"/>
</dbReference>
<accession>A0A9N9RVD8</accession>
<dbReference type="PIRSF" id="PIRSF011844">
    <property type="entry name" value="Suppressor_of_fused_protein"/>
    <property type="match status" value="1"/>
</dbReference>
<dbReference type="InterPro" id="IPR016591">
    <property type="entry name" value="Suppressor_of_fused_euk"/>
</dbReference>
<sequence>MHSNFSVNMPSWLYPGMRAIYQSLFGIYRESNPLVISTVNKIWQFPNSNEVLDYIFIYLNAGSIEENVPPHWHYVSLGLSDLYGDSRIHPIDPTASSSDRLSGFGIELTMRIKKYSEISPPSWPAQLMQQLAKYVFVSRNKLLPNDYLPWNKPLDPEKEDCTIKHMLIALDCQLKRIKTVLGHISFCQIVGVTDEELNCSQSFNVKQVLEVLKQDPSTGGISLITDMQRTRSVFDLFPQTLRALEDDLEREGSDLAGVNGEFFYRELPNIAIKTSLCLTMSDSEKSLDFTRHLGRLDIRTSAELNAHHSSPFLAFSRHLPVFLDGVEIIFSPNTAKFLKLAFKHRLGKGHHFTFQNPDTHLTFVTDNVSGCFVSNEQPYALNGKWLQIRIDKEFLNTIIDSIQEFDAENAHQLPRIFDFPEKNLRFIVNNLGT</sequence>
<dbReference type="InterPro" id="IPR024314">
    <property type="entry name" value="SUFU_C"/>
</dbReference>